<organism evidence="1">
    <name type="scientific">Rhizophora mucronata</name>
    <name type="common">Asiatic mangrove</name>
    <dbReference type="NCBI Taxonomy" id="61149"/>
    <lineage>
        <taxon>Eukaryota</taxon>
        <taxon>Viridiplantae</taxon>
        <taxon>Streptophyta</taxon>
        <taxon>Embryophyta</taxon>
        <taxon>Tracheophyta</taxon>
        <taxon>Spermatophyta</taxon>
        <taxon>Magnoliopsida</taxon>
        <taxon>eudicotyledons</taxon>
        <taxon>Gunneridae</taxon>
        <taxon>Pentapetalae</taxon>
        <taxon>rosids</taxon>
        <taxon>fabids</taxon>
        <taxon>Malpighiales</taxon>
        <taxon>Rhizophoraceae</taxon>
        <taxon>Rhizophora</taxon>
    </lineage>
</organism>
<sequence>MYLFCLLSSITDVFNPSPLRMSHSNFLVKDDSSEASIRSYN</sequence>
<name>A0A2P2QDI9_RHIMU</name>
<evidence type="ECO:0000313" key="1">
    <source>
        <dbReference type="EMBL" id="MBX64947.1"/>
    </source>
</evidence>
<protein>
    <submittedName>
        <fullName evidence="1">Uncharacterized protein</fullName>
    </submittedName>
</protein>
<dbReference type="AlphaFoldDB" id="A0A2P2QDI9"/>
<dbReference type="EMBL" id="GGEC01084463">
    <property type="protein sequence ID" value="MBX64947.1"/>
    <property type="molecule type" value="Transcribed_RNA"/>
</dbReference>
<reference evidence="1" key="1">
    <citation type="submission" date="2018-02" db="EMBL/GenBank/DDBJ databases">
        <title>Rhizophora mucronata_Transcriptome.</title>
        <authorList>
            <person name="Meera S.P."/>
            <person name="Sreeshan A."/>
            <person name="Augustine A."/>
        </authorList>
    </citation>
    <scope>NUCLEOTIDE SEQUENCE</scope>
    <source>
        <tissue evidence="1">Leaf</tissue>
    </source>
</reference>
<proteinExistence type="predicted"/>
<accession>A0A2P2QDI9</accession>